<dbReference type="OrthoDB" id="5975054at2759"/>
<keyword evidence="2" id="KW-1185">Reference proteome</keyword>
<evidence type="ECO:0000313" key="2">
    <source>
        <dbReference type="Proteomes" id="UP000596742"/>
    </source>
</evidence>
<evidence type="ECO:0008006" key="3">
    <source>
        <dbReference type="Google" id="ProtNLM"/>
    </source>
</evidence>
<dbReference type="Gene3D" id="3.10.129.10">
    <property type="entry name" value="Hotdog Thioesterase"/>
    <property type="match status" value="1"/>
</dbReference>
<dbReference type="PANTHER" id="PTHR34487:SF1">
    <property type="entry name" value="ACYL-ACP THIOESTERASE"/>
    <property type="match status" value="1"/>
</dbReference>
<dbReference type="Proteomes" id="UP000596742">
    <property type="component" value="Unassembled WGS sequence"/>
</dbReference>
<protein>
    <recommendedName>
        <fullName evidence="3">Acyl-ACP thioesterase</fullName>
    </recommendedName>
</protein>
<dbReference type="EMBL" id="UYJE01005307">
    <property type="protein sequence ID" value="VDI36071.1"/>
    <property type="molecule type" value="Genomic_DNA"/>
</dbReference>
<comment type="caution">
    <text evidence="1">The sequence shown here is derived from an EMBL/GenBank/DDBJ whole genome shotgun (WGS) entry which is preliminary data.</text>
</comment>
<accession>A0A8B6ELS5</accession>
<organism evidence="1 2">
    <name type="scientific">Mytilus galloprovincialis</name>
    <name type="common">Mediterranean mussel</name>
    <dbReference type="NCBI Taxonomy" id="29158"/>
    <lineage>
        <taxon>Eukaryota</taxon>
        <taxon>Metazoa</taxon>
        <taxon>Spiralia</taxon>
        <taxon>Lophotrochozoa</taxon>
        <taxon>Mollusca</taxon>
        <taxon>Bivalvia</taxon>
        <taxon>Autobranchia</taxon>
        <taxon>Pteriomorphia</taxon>
        <taxon>Mytilida</taxon>
        <taxon>Mytiloidea</taxon>
        <taxon>Mytilidae</taxon>
        <taxon>Mytilinae</taxon>
        <taxon>Mytilus</taxon>
    </lineage>
</organism>
<name>A0A8B6ELS5_MYTGA</name>
<evidence type="ECO:0000313" key="1">
    <source>
        <dbReference type="EMBL" id="VDI36071.1"/>
    </source>
</evidence>
<dbReference type="InterPro" id="IPR029069">
    <property type="entry name" value="HotDog_dom_sf"/>
</dbReference>
<sequence>MPVVTVLKDDAESTQVRVEGQIYNFDNRTGFWSPWSLSDFVVGVSNVDNISPVSDYMRADVENTPVFQKRQILRFNPNIFTYSKLKFKFHIIHQIQPGENGGTSYVWNSVVKDVESQTVLLERAVKLVTIDRTTRKAVELPKWFRQKYHDPSPKMERLNDLPDSFKTIFNPPDFPPDCYQWRTTVRYSDLDFNMHTHQSVYTKFCLDAITSAALKGKLRYFNRDICFYPLESVDITFIGESFAEDELLVNILQDTCDQTIIRCLIENNRKPVTYLVLKLGLTTLSVSKL</sequence>
<dbReference type="SUPFAM" id="SSF54637">
    <property type="entry name" value="Thioesterase/thiol ester dehydrase-isomerase"/>
    <property type="match status" value="1"/>
</dbReference>
<dbReference type="PANTHER" id="PTHR34487">
    <property type="entry name" value="ACYL-ACP THIOESTERASE"/>
    <property type="match status" value="1"/>
</dbReference>
<gene>
    <name evidence="1" type="ORF">MGAL_10B072694</name>
</gene>
<dbReference type="AlphaFoldDB" id="A0A8B6ELS5"/>
<proteinExistence type="predicted"/>
<reference evidence="1" key="1">
    <citation type="submission" date="2018-11" db="EMBL/GenBank/DDBJ databases">
        <authorList>
            <person name="Alioto T."/>
            <person name="Alioto T."/>
        </authorList>
    </citation>
    <scope>NUCLEOTIDE SEQUENCE</scope>
</reference>